<keyword evidence="2" id="KW-1185">Reference proteome</keyword>
<dbReference type="PANTHER" id="PTHR45913">
    <property type="entry name" value="EPM2A-INTERACTING PROTEIN 1"/>
    <property type="match status" value="1"/>
</dbReference>
<organism evidence="1 2">
    <name type="scientific">Dryococelus australis</name>
    <dbReference type="NCBI Taxonomy" id="614101"/>
    <lineage>
        <taxon>Eukaryota</taxon>
        <taxon>Metazoa</taxon>
        <taxon>Ecdysozoa</taxon>
        <taxon>Arthropoda</taxon>
        <taxon>Hexapoda</taxon>
        <taxon>Insecta</taxon>
        <taxon>Pterygota</taxon>
        <taxon>Neoptera</taxon>
        <taxon>Polyneoptera</taxon>
        <taxon>Phasmatodea</taxon>
        <taxon>Verophasmatodea</taxon>
        <taxon>Anareolatae</taxon>
        <taxon>Phasmatidae</taxon>
        <taxon>Eurycanthinae</taxon>
        <taxon>Dryococelus</taxon>
    </lineage>
</organism>
<dbReference type="Proteomes" id="UP001159363">
    <property type="component" value="Chromosome 11"/>
</dbReference>
<name>A0ABQ9GH93_9NEOP</name>
<evidence type="ECO:0000313" key="2">
    <source>
        <dbReference type="Proteomes" id="UP001159363"/>
    </source>
</evidence>
<evidence type="ECO:0000313" key="1">
    <source>
        <dbReference type="EMBL" id="KAJ8871396.1"/>
    </source>
</evidence>
<feature type="non-terminal residue" evidence="1">
    <location>
        <position position="229"/>
    </location>
</feature>
<accession>A0ABQ9GH93</accession>
<dbReference type="PANTHER" id="PTHR45913:SF20">
    <property type="entry name" value="GENERAL TRANSCRIPTION FACTOR II-I REPEAT DOMAIN-CONTAINING PROTEIN 2"/>
    <property type="match status" value="1"/>
</dbReference>
<evidence type="ECO:0008006" key="3">
    <source>
        <dbReference type="Google" id="ProtNLM"/>
    </source>
</evidence>
<dbReference type="EMBL" id="JARBHB010000012">
    <property type="protein sequence ID" value="KAJ8871396.1"/>
    <property type="molecule type" value="Genomic_DNA"/>
</dbReference>
<protein>
    <recommendedName>
        <fullName evidence="3">DUF4371 domain-containing protein</fullName>
    </recommendedName>
</protein>
<sequence>MKDVKTSIFFYELQREVAMCRVRASDVGNEIIQHSALKCRGNFKATHVQKSCVQASYEVCAIMAKNQMSSRSGEIVKQCAIKMAKYFGDGKLAENFETVSLSHQTVSRTSEISKRLDENKYFSVALDESTDMTEVCQLIIIVKTVEEQLSIKEELFDLVPLPTSAKGSDIYSGLVSVVEKCGGFSKCSCIVTDSAKCMPGKYTGLVGLLRKNYVDVPVLHCIIHQEVLS</sequence>
<comment type="caution">
    <text evidence="1">The sequence shown here is derived from an EMBL/GenBank/DDBJ whole genome shotgun (WGS) entry which is preliminary data.</text>
</comment>
<gene>
    <name evidence="1" type="ORF">PR048_027713</name>
</gene>
<proteinExistence type="predicted"/>
<reference evidence="1 2" key="1">
    <citation type="submission" date="2023-02" db="EMBL/GenBank/DDBJ databases">
        <title>LHISI_Scaffold_Assembly.</title>
        <authorList>
            <person name="Stuart O.P."/>
            <person name="Cleave R."/>
            <person name="Magrath M.J.L."/>
            <person name="Mikheyev A.S."/>
        </authorList>
    </citation>
    <scope>NUCLEOTIDE SEQUENCE [LARGE SCALE GENOMIC DNA]</scope>
    <source>
        <strain evidence="1">Daus_M_001</strain>
        <tissue evidence="1">Leg muscle</tissue>
    </source>
</reference>